<dbReference type="InterPro" id="IPR019378">
    <property type="entry name" value="GDP-Fuc_O-FucTrfase"/>
</dbReference>
<evidence type="ECO:0000256" key="3">
    <source>
        <dbReference type="ARBA" id="ARBA00022679"/>
    </source>
</evidence>
<dbReference type="InParanoid" id="A0A286UB13"/>
<evidence type="ECO:0000313" key="10">
    <source>
        <dbReference type="EMBL" id="PAV16760.1"/>
    </source>
</evidence>
<dbReference type="AlphaFoldDB" id="A0A286UB13"/>
<protein>
    <recommendedName>
        <fullName evidence="8">GDP-fucose protein O-fucosyltransferase 2</fullName>
    </recommendedName>
</protein>
<sequence>MKSWETIARRLLQFRNADSNNYELLPVANEDDRRFRAARPTSPSSSPTRSIACTMVWNTPSYNNIREYEKKLPQHNKKLPSPEGENGMYLRFPEHLWGHGLNNVLQEHILMAHLAHLSKRSFVFEEYTWSKSPLPYTIYDFALRPSRIPMNAFISGPSVGGPIAPPRAVSASYYDSICPSERRVYIDSATAPDTLDGQELMNWWVDLLDNSDQTRNASCVEIGNSPPVFSWTLFSSEKLLTLWDSLKESPAVKEFAWSPLVTSAVARNLPLLTSAPPSSVSTARSDVIRGLVAIHLRRGDYRRHCPRLAEWNAVYQAYNKFPGLPDTFSPPSTEDKEADKNSDGVIDSEEKESYYLQHCWPEIDEIVEKLREVRKERPDLQRVFVLTNGWSWWVDSLREALVENLKEEERWVDVRSSMDVQLDREQEYVNAAIDMAIAERAEVFIGNGFSSLTSNIVMLRMAKDMDPRSVRFWCSYSF</sequence>
<comment type="pathway">
    <text evidence="2">Protein modification; protein glycosylation.</text>
</comment>
<dbReference type="Gene3D" id="3.40.50.11350">
    <property type="match status" value="1"/>
</dbReference>
<evidence type="ECO:0000256" key="2">
    <source>
        <dbReference type="ARBA" id="ARBA00004922"/>
    </source>
</evidence>
<keyword evidence="6" id="KW-0119">Carbohydrate metabolism</keyword>
<dbReference type="Pfam" id="PF10250">
    <property type="entry name" value="O-FucT"/>
    <property type="match status" value="1"/>
</dbReference>
<comment type="caution">
    <text evidence="10">The sequence shown here is derived from an EMBL/GenBank/DDBJ whole genome shotgun (WGS) entry which is preliminary data.</text>
</comment>
<dbReference type="GO" id="GO:0005783">
    <property type="term" value="C:endoplasmic reticulum"/>
    <property type="evidence" value="ECO:0007669"/>
    <property type="project" value="UniProtKB-SubCell"/>
</dbReference>
<dbReference type="GO" id="GO:0046922">
    <property type="term" value="F:peptide-O-fucosyltransferase activity"/>
    <property type="evidence" value="ECO:0007669"/>
    <property type="project" value="InterPro"/>
</dbReference>
<feature type="compositionally biased region" description="Basic and acidic residues" evidence="9">
    <location>
        <begin position="333"/>
        <end position="342"/>
    </location>
</feature>
<evidence type="ECO:0000256" key="8">
    <source>
        <dbReference type="ARBA" id="ARBA00026232"/>
    </source>
</evidence>
<dbReference type="STRING" id="2282107.A0A286UB13"/>
<dbReference type="GO" id="GO:0006004">
    <property type="term" value="P:fucose metabolic process"/>
    <property type="evidence" value="ECO:0007669"/>
    <property type="project" value="UniProtKB-KW"/>
</dbReference>
<dbReference type="CDD" id="cd11296">
    <property type="entry name" value="O-FucT_like"/>
    <property type="match status" value="1"/>
</dbReference>
<dbReference type="EMBL" id="NBII01000008">
    <property type="protein sequence ID" value="PAV16760.1"/>
    <property type="molecule type" value="Genomic_DNA"/>
</dbReference>
<evidence type="ECO:0000256" key="7">
    <source>
        <dbReference type="ARBA" id="ARBA00025803"/>
    </source>
</evidence>
<evidence type="ECO:0000256" key="6">
    <source>
        <dbReference type="ARBA" id="ARBA00023277"/>
    </source>
</evidence>
<evidence type="ECO:0000256" key="9">
    <source>
        <dbReference type="SAM" id="MobiDB-lite"/>
    </source>
</evidence>
<reference evidence="10 11" key="1">
    <citation type="journal article" date="2017" name="Mol. Ecol.">
        <title>Comparative and population genomic landscape of Phellinus noxius: A hypervariable fungus causing root rot in trees.</title>
        <authorList>
            <person name="Chung C.L."/>
            <person name="Lee T.J."/>
            <person name="Akiba M."/>
            <person name="Lee H.H."/>
            <person name="Kuo T.H."/>
            <person name="Liu D."/>
            <person name="Ke H.M."/>
            <person name="Yokoi T."/>
            <person name="Roa M.B."/>
            <person name="Lu M.J."/>
            <person name="Chang Y.Y."/>
            <person name="Ann P.J."/>
            <person name="Tsai J.N."/>
            <person name="Chen C.Y."/>
            <person name="Tzean S.S."/>
            <person name="Ota Y."/>
            <person name="Hattori T."/>
            <person name="Sahashi N."/>
            <person name="Liou R.F."/>
            <person name="Kikuchi T."/>
            <person name="Tsai I.J."/>
        </authorList>
    </citation>
    <scope>NUCLEOTIDE SEQUENCE [LARGE SCALE GENOMIC DNA]</scope>
    <source>
        <strain evidence="10 11">FFPRI411160</strain>
    </source>
</reference>
<proteinExistence type="inferred from homology"/>
<comment type="similarity">
    <text evidence="7">Belongs to the glycosyltransferase 68 family.</text>
</comment>
<evidence type="ECO:0000256" key="1">
    <source>
        <dbReference type="ARBA" id="ARBA00004240"/>
    </source>
</evidence>
<gene>
    <name evidence="10" type="ORF">PNOK_0838000</name>
</gene>
<dbReference type="InterPro" id="IPR045130">
    <property type="entry name" value="OFUT2-like"/>
</dbReference>
<accession>A0A286UB13</accession>
<dbReference type="Proteomes" id="UP000217199">
    <property type="component" value="Unassembled WGS sequence"/>
</dbReference>
<evidence type="ECO:0000313" key="11">
    <source>
        <dbReference type="Proteomes" id="UP000217199"/>
    </source>
</evidence>
<dbReference type="PANTHER" id="PTHR13398">
    <property type="entry name" value="GDP-FUCOSE PROTEIN O-FUCOSYLTRANSFERASE 2"/>
    <property type="match status" value="1"/>
</dbReference>
<keyword evidence="3" id="KW-0808">Transferase</keyword>
<feature type="region of interest" description="Disordered" evidence="9">
    <location>
        <begin position="326"/>
        <end position="345"/>
    </location>
</feature>
<keyword evidence="11" id="KW-1185">Reference proteome</keyword>
<dbReference type="PANTHER" id="PTHR13398:SF0">
    <property type="entry name" value="GDP-FUCOSE PROTEIN O-FUCOSYLTRANSFERASE 2"/>
    <property type="match status" value="1"/>
</dbReference>
<organism evidence="10 11">
    <name type="scientific">Pyrrhoderma noxium</name>
    <dbReference type="NCBI Taxonomy" id="2282107"/>
    <lineage>
        <taxon>Eukaryota</taxon>
        <taxon>Fungi</taxon>
        <taxon>Dikarya</taxon>
        <taxon>Basidiomycota</taxon>
        <taxon>Agaricomycotina</taxon>
        <taxon>Agaricomycetes</taxon>
        <taxon>Hymenochaetales</taxon>
        <taxon>Hymenochaetaceae</taxon>
        <taxon>Pyrrhoderma</taxon>
    </lineage>
</organism>
<keyword evidence="4" id="KW-0256">Endoplasmic reticulum</keyword>
<name>A0A286UB13_9AGAM</name>
<dbReference type="OrthoDB" id="2559662at2759"/>
<comment type="subcellular location">
    <subcellularLocation>
        <location evidence="1">Endoplasmic reticulum</location>
    </subcellularLocation>
</comment>
<keyword evidence="5" id="KW-0294">Fucose metabolism</keyword>
<evidence type="ECO:0000256" key="5">
    <source>
        <dbReference type="ARBA" id="ARBA00023253"/>
    </source>
</evidence>
<evidence type="ECO:0000256" key="4">
    <source>
        <dbReference type="ARBA" id="ARBA00022824"/>
    </source>
</evidence>